<evidence type="ECO:0000256" key="2">
    <source>
        <dbReference type="ARBA" id="ARBA00022741"/>
    </source>
</evidence>
<comment type="caution">
    <text evidence="6">The sequence shown here is derived from an EMBL/GenBank/DDBJ whole genome shotgun (WGS) entry which is preliminary data.</text>
</comment>
<dbReference type="Proteomes" id="UP000521032">
    <property type="component" value="Unassembled WGS sequence"/>
</dbReference>
<dbReference type="InterPro" id="IPR054352">
    <property type="entry name" value="ACT_Aspartokinase"/>
</dbReference>
<accession>A0A6V7RFJ7</accession>
<keyword evidence="4" id="KW-0067">ATP-binding</keyword>
<evidence type="ECO:0000313" key="6">
    <source>
        <dbReference type="EMBL" id="CAD2076723.1"/>
    </source>
</evidence>
<dbReference type="Gene3D" id="3.30.2130.10">
    <property type="entry name" value="VC0802-like"/>
    <property type="match status" value="1"/>
</dbReference>
<keyword evidence="7" id="KW-1185">Reference proteome</keyword>
<reference evidence="6 7" key="1">
    <citation type="submission" date="2020-07" db="EMBL/GenBank/DDBJ databases">
        <authorList>
            <person name="Criscuolo A."/>
        </authorList>
    </citation>
    <scope>NUCLEOTIDE SEQUENCE [LARGE SCALE GENOMIC DNA]</scope>
    <source>
        <strain evidence="7">CIP 111030</strain>
    </source>
</reference>
<sequence>MKNTIGSIYMLTHALSKENINIIMTMSGAHESSIIFAVAEIDEKRAIQSLYNTLFKP</sequence>
<dbReference type="GO" id="GO:0005524">
    <property type="term" value="F:ATP binding"/>
    <property type="evidence" value="ECO:0007669"/>
    <property type="project" value="UniProtKB-KW"/>
</dbReference>
<gene>
    <name evidence="6" type="ORF">JEOSCH030_01133</name>
</gene>
<evidence type="ECO:0000259" key="5">
    <source>
        <dbReference type="Pfam" id="PF22468"/>
    </source>
</evidence>
<protein>
    <recommendedName>
        <fullName evidence="1">aspartate kinase</fullName>
        <ecNumber evidence="1">2.7.2.4</ecNumber>
    </recommendedName>
</protein>
<evidence type="ECO:0000256" key="1">
    <source>
        <dbReference type="ARBA" id="ARBA00013059"/>
    </source>
</evidence>
<dbReference type="EMBL" id="CAJEWE010000010">
    <property type="protein sequence ID" value="CAD2076723.1"/>
    <property type="molecule type" value="Genomic_DNA"/>
</dbReference>
<proteinExistence type="predicted"/>
<organism evidence="6 7">
    <name type="scientific">Phocicoccus schoeneichii</name>
    <dbReference type="NCBI Taxonomy" id="1812261"/>
    <lineage>
        <taxon>Bacteria</taxon>
        <taxon>Bacillati</taxon>
        <taxon>Bacillota</taxon>
        <taxon>Bacilli</taxon>
        <taxon>Bacillales</taxon>
        <taxon>Salinicoccaceae</taxon>
        <taxon>Phocicoccus</taxon>
    </lineage>
</organism>
<keyword evidence="3" id="KW-0808">Transferase</keyword>
<name>A0A6V7RFJ7_9BACL</name>
<evidence type="ECO:0000256" key="4">
    <source>
        <dbReference type="ARBA" id="ARBA00022840"/>
    </source>
</evidence>
<dbReference type="GO" id="GO:0004072">
    <property type="term" value="F:aspartate kinase activity"/>
    <property type="evidence" value="ECO:0007669"/>
    <property type="project" value="UniProtKB-EC"/>
</dbReference>
<dbReference type="SUPFAM" id="SSF55021">
    <property type="entry name" value="ACT-like"/>
    <property type="match status" value="1"/>
</dbReference>
<dbReference type="EC" id="2.7.2.4" evidence="1"/>
<feature type="domain" description="Aspartokinase ACT" evidence="5">
    <location>
        <begin position="1"/>
        <end position="53"/>
    </location>
</feature>
<dbReference type="Pfam" id="PF22468">
    <property type="entry name" value="ACT_9"/>
    <property type="match status" value="1"/>
</dbReference>
<dbReference type="AlphaFoldDB" id="A0A6V7RFJ7"/>
<evidence type="ECO:0000313" key="7">
    <source>
        <dbReference type="Proteomes" id="UP000521032"/>
    </source>
</evidence>
<keyword evidence="2" id="KW-0547">Nucleotide-binding</keyword>
<evidence type="ECO:0000256" key="3">
    <source>
        <dbReference type="ARBA" id="ARBA00022777"/>
    </source>
</evidence>
<dbReference type="InterPro" id="IPR045865">
    <property type="entry name" value="ACT-like_dom_sf"/>
</dbReference>
<keyword evidence="3" id="KW-0418">Kinase</keyword>